<dbReference type="EMBL" id="JFHC01000043">
    <property type="protein sequence ID" value="KDR40290.1"/>
    <property type="molecule type" value="Genomic_DNA"/>
</dbReference>
<dbReference type="STRING" id="60547.GCA_000751215_01489"/>
<feature type="transmembrane region" description="Helical" evidence="9">
    <location>
        <begin position="63"/>
        <end position="83"/>
    </location>
</feature>
<dbReference type="CDD" id="cd06582">
    <property type="entry name" value="TM_PBP1_LivH_like"/>
    <property type="match status" value="1"/>
</dbReference>
<feature type="transmembrane region" description="Helical" evidence="9">
    <location>
        <begin position="194"/>
        <end position="214"/>
    </location>
</feature>
<evidence type="ECO:0000256" key="4">
    <source>
        <dbReference type="ARBA" id="ARBA00022692"/>
    </source>
</evidence>
<name>A0A069PI73_9BURK</name>
<dbReference type="GO" id="GO:0022857">
    <property type="term" value="F:transmembrane transporter activity"/>
    <property type="evidence" value="ECO:0007669"/>
    <property type="project" value="InterPro"/>
</dbReference>
<reference evidence="10 11" key="1">
    <citation type="submission" date="2014-03" db="EMBL/GenBank/DDBJ databases">
        <title>Draft Genome Sequences of Four Burkholderia Strains.</title>
        <authorList>
            <person name="Liu X.Y."/>
            <person name="Li C.X."/>
            <person name="Xu J.H."/>
        </authorList>
    </citation>
    <scope>NUCLEOTIDE SEQUENCE [LARGE SCALE GENOMIC DNA]</scope>
    <source>
        <strain evidence="10 11">DSM 50014</strain>
    </source>
</reference>
<keyword evidence="4 9" id="KW-0812">Transmembrane</keyword>
<evidence type="ECO:0000313" key="11">
    <source>
        <dbReference type="Proteomes" id="UP000027466"/>
    </source>
</evidence>
<evidence type="ECO:0000256" key="8">
    <source>
        <dbReference type="ARBA" id="ARBA00037998"/>
    </source>
</evidence>
<dbReference type="InterPro" id="IPR052157">
    <property type="entry name" value="BCAA_transport_permease"/>
</dbReference>
<comment type="similarity">
    <text evidence="8">Belongs to the binding-protein-dependent transport system permease family. LivHM subfamily.</text>
</comment>
<feature type="transmembrane region" description="Helical" evidence="9">
    <location>
        <begin position="103"/>
        <end position="126"/>
    </location>
</feature>
<feature type="transmembrane region" description="Helical" evidence="9">
    <location>
        <begin position="254"/>
        <end position="279"/>
    </location>
</feature>
<dbReference type="Proteomes" id="UP000027466">
    <property type="component" value="Unassembled WGS sequence"/>
</dbReference>
<comment type="subcellular location">
    <subcellularLocation>
        <location evidence="1">Cell membrane</location>
        <topology evidence="1">Multi-pass membrane protein</topology>
    </subcellularLocation>
</comment>
<keyword evidence="2" id="KW-0813">Transport</keyword>
<feature type="transmembrane region" description="Helical" evidence="9">
    <location>
        <begin position="226"/>
        <end position="248"/>
    </location>
</feature>
<dbReference type="PANTHER" id="PTHR11795:SF447">
    <property type="entry name" value="ABC TRANSPORTER PERMEASE PROTEIN"/>
    <property type="match status" value="1"/>
</dbReference>
<proteinExistence type="inferred from homology"/>
<keyword evidence="7 9" id="KW-0472">Membrane</keyword>
<evidence type="ECO:0000256" key="1">
    <source>
        <dbReference type="ARBA" id="ARBA00004651"/>
    </source>
</evidence>
<evidence type="ECO:0000256" key="5">
    <source>
        <dbReference type="ARBA" id="ARBA00022970"/>
    </source>
</evidence>
<dbReference type="Pfam" id="PF02653">
    <property type="entry name" value="BPD_transp_2"/>
    <property type="match status" value="1"/>
</dbReference>
<dbReference type="PANTHER" id="PTHR11795">
    <property type="entry name" value="BRANCHED-CHAIN AMINO ACID TRANSPORT SYSTEM PERMEASE PROTEIN LIVH"/>
    <property type="match status" value="1"/>
</dbReference>
<evidence type="ECO:0000256" key="9">
    <source>
        <dbReference type="SAM" id="Phobius"/>
    </source>
</evidence>
<sequence>MEASSLGWFLNMAVSVGLSIAILVLVSLGLSVLFGMMGIINLAHGEFLMFGAFGTLAGVRGGLPLPVAMLVSTLAVAVFGWIVERALIRYLYGRLMDSMLATWGLSLIMSQGAVFVFGATTQGIATPGGSIYLGGYSVSAYSVVLILAALSLLAFVYAVFTRTKYGVMARAAVQRPQMASAVGIDPRRINSLTFMFGAALAGAAGALLAPMVGVMPTMGEAYIARAFMTVVVGGSGVLTGTAAASALLGGVENVVSYLFTPFLGQAALLVLAICLVRVLPTGISGRLRRKL</sequence>
<evidence type="ECO:0000256" key="6">
    <source>
        <dbReference type="ARBA" id="ARBA00022989"/>
    </source>
</evidence>
<feature type="transmembrane region" description="Helical" evidence="9">
    <location>
        <begin position="138"/>
        <end position="160"/>
    </location>
</feature>
<dbReference type="RefSeq" id="WP_035927925.1">
    <property type="nucleotide sequence ID" value="NZ_CADFFX010000007.1"/>
</dbReference>
<keyword evidence="6 9" id="KW-1133">Transmembrane helix</keyword>
<evidence type="ECO:0000256" key="3">
    <source>
        <dbReference type="ARBA" id="ARBA00022475"/>
    </source>
</evidence>
<evidence type="ECO:0000256" key="7">
    <source>
        <dbReference type="ARBA" id="ARBA00023136"/>
    </source>
</evidence>
<keyword evidence="3" id="KW-1003">Cell membrane</keyword>
<organism evidence="10 11">
    <name type="scientific">Caballeronia glathei</name>
    <dbReference type="NCBI Taxonomy" id="60547"/>
    <lineage>
        <taxon>Bacteria</taxon>
        <taxon>Pseudomonadati</taxon>
        <taxon>Pseudomonadota</taxon>
        <taxon>Betaproteobacteria</taxon>
        <taxon>Burkholderiales</taxon>
        <taxon>Burkholderiaceae</taxon>
        <taxon>Caballeronia</taxon>
    </lineage>
</organism>
<keyword evidence="11" id="KW-1185">Reference proteome</keyword>
<gene>
    <name evidence="10" type="ORF">BG61_26735</name>
</gene>
<protein>
    <submittedName>
        <fullName evidence="10">ABC transporter permease</fullName>
    </submittedName>
</protein>
<accession>A0A069PI73</accession>
<dbReference type="AlphaFoldDB" id="A0A069PI73"/>
<evidence type="ECO:0000313" key="10">
    <source>
        <dbReference type="EMBL" id="KDR40290.1"/>
    </source>
</evidence>
<dbReference type="InterPro" id="IPR001851">
    <property type="entry name" value="ABC_transp_permease"/>
</dbReference>
<dbReference type="GO" id="GO:0005886">
    <property type="term" value="C:plasma membrane"/>
    <property type="evidence" value="ECO:0007669"/>
    <property type="project" value="UniProtKB-SubCell"/>
</dbReference>
<comment type="caution">
    <text evidence="10">The sequence shown here is derived from an EMBL/GenBank/DDBJ whole genome shotgun (WGS) entry which is preliminary data.</text>
</comment>
<feature type="transmembrane region" description="Helical" evidence="9">
    <location>
        <begin position="20"/>
        <end position="42"/>
    </location>
</feature>
<evidence type="ECO:0000256" key="2">
    <source>
        <dbReference type="ARBA" id="ARBA00022448"/>
    </source>
</evidence>
<dbReference type="GO" id="GO:0006865">
    <property type="term" value="P:amino acid transport"/>
    <property type="evidence" value="ECO:0007669"/>
    <property type="project" value="UniProtKB-KW"/>
</dbReference>
<keyword evidence="5" id="KW-0029">Amino-acid transport</keyword>